<organism evidence="5 6">
    <name type="scientific">Flavivirga rizhaonensis</name>
    <dbReference type="NCBI Taxonomy" id="2559571"/>
    <lineage>
        <taxon>Bacteria</taxon>
        <taxon>Pseudomonadati</taxon>
        <taxon>Bacteroidota</taxon>
        <taxon>Flavobacteriia</taxon>
        <taxon>Flavobacteriales</taxon>
        <taxon>Flavobacteriaceae</taxon>
        <taxon>Flavivirga</taxon>
    </lineage>
</organism>
<dbReference type="Proteomes" id="UP000307602">
    <property type="component" value="Unassembled WGS sequence"/>
</dbReference>
<feature type="domain" description="PAS" evidence="4">
    <location>
        <begin position="62"/>
        <end position="156"/>
    </location>
</feature>
<evidence type="ECO:0000256" key="2">
    <source>
        <dbReference type="ARBA" id="ARBA00022643"/>
    </source>
</evidence>
<dbReference type="Pfam" id="PF13426">
    <property type="entry name" value="PAS_9"/>
    <property type="match status" value="1"/>
</dbReference>
<protein>
    <submittedName>
        <fullName evidence="5">PAS domain-containing protein</fullName>
    </submittedName>
</protein>
<gene>
    <name evidence="5" type="ORF">EM932_00585</name>
</gene>
<dbReference type="EMBL" id="SRSO01000001">
    <property type="protein sequence ID" value="TGV04656.1"/>
    <property type="molecule type" value="Genomic_DNA"/>
</dbReference>
<keyword evidence="6" id="KW-1185">Reference proteome</keyword>
<proteinExistence type="predicted"/>
<keyword evidence="3" id="KW-0157">Chromophore</keyword>
<dbReference type="AlphaFoldDB" id="A0A4S1E210"/>
<evidence type="ECO:0000256" key="3">
    <source>
        <dbReference type="ARBA" id="ARBA00022991"/>
    </source>
</evidence>
<dbReference type="InterPro" id="IPR035965">
    <property type="entry name" value="PAS-like_dom_sf"/>
</dbReference>
<evidence type="ECO:0000256" key="1">
    <source>
        <dbReference type="ARBA" id="ARBA00022630"/>
    </source>
</evidence>
<evidence type="ECO:0000259" key="4">
    <source>
        <dbReference type="Pfam" id="PF13426"/>
    </source>
</evidence>
<reference evidence="5 6" key="1">
    <citation type="submission" date="2019-04" db="EMBL/GenBank/DDBJ databases">
        <authorList>
            <person name="Liu A."/>
        </authorList>
    </citation>
    <scope>NUCLEOTIDE SEQUENCE [LARGE SCALE GENOMIC DNA]</scope>
    <source>
        <strain evidence="5 6">RZ03</strain>
    </source>
</reference>
<dbReference type="OrthoDB" id="5760647at2"/>
<dbReference type="RefSeq" id="WP_135874415.1">
    <property type="nucleotide sequence ID" value="NZ_SRSO01000001.1"/>
</dbReference>
<keyword evidence="2" id="KW-0288">FMN</keyword>
<dbReference type="CDD" id="cd00130">
    <property type="entry name" value="PAS"/>
    <property type="match status" value="1"/>
</dbReference>
<dbReference type="NCBIfam" id="TIGR00229">
    <property type="entry name" value="sensory_box"/>
    <property type="match status" value="1"/>
</dbReference>
<dbReference type="SUPFAM" id="SSF55785">
    <property type="entry name" value="PYP-like sensor domain (PAS domain)"/>
    <property type="match status" value="1"/>
</dbReference>
<evidence type="ECO:0000313" key="5">
    <source>
        <dbReference type="EMBL" id="TGV04656.1"/>
    </source>
</evidence>
<dbReference type="InterPro" id="IPR000014">
    <property type="entry name" value="PAS"/>
</dbReference>
<comment type="caution">
    <text evidence="5">The sequence shown here is derived from an EMBL/GenBank/DDBJ whole genome shotgun (WGS) entry which is preliminary data.</text>
</comment>
<dbReference type="PANTHER" id="PTHR47429:SF2">
    <property type="entry name" value="PROTEIN TWIN LOV 1"/>
    <property type="match status" value="1"/>
</dbReference>
<name>A0A4S1E210_9FLAO</name>
<dbReference type="Gene3D" id="3.30.450.20">
    <property type="entry name" value="PAS domain"/>
    <property type="match status" value="1"/>
</dbReference>
<keyword evidence="1" id="KW-0285">Flavoprotein</keyword>
<evidence type="ECO:0000313" key="6">
    <source>
        <dbReference type="Proteomes" id="UP000307602"/>
    </source>
</evidence>
<sequence>MKKKSQTLQGPLKCWDIYSMHLAKQATNFNKQIEIETLKIFKNKFNWFLDIEALITNNQFEALVLTNFEQEIQWVNKGFTKMTGYSFKYTIGKTPNFLQGKNTSPTTLNNMRNYLKRGTHFKESIVNYRKNGEMYNCSIEVYPLRDGNNTITHLLALEKEVRF</sequence>
<accession>A0A4S1E210</accession>
<dbReference type="PANTHER" id="PTHR47429">
    <property type="entry name" value="PROTEIN TWIN LOV 1"/>
    <property type="match status" value="1"/>
</dbReference>